<dbReference type="InterPro" id="IPR019080">
    <property type="entry name" value="YqaJ_viral_recombinase"/>
</dbReference>
<dbReference type="eggNOG" id="COG5377">
    <property type="taxonomic scope" value="Bacteria"/>
</dbReference>
<evidence type="ECO:0000313" key="3">
    <source>
        <dbReference type="Proteomes" id="UP000032305"/>
    </source>
</evidence>
<accession>A0A0A1W8X7</accession>
<dbReference type="RefSeq" id="WP_245613489.1">
    <property type="nucleotide sequence ID" value="NZ_BBPI01000069.1"/>
</dbReference>
<evidence type="ECO:0000313" key="2">
    <source>
        <dbReference type="EMBL" id="GAM01890.1"/>
    </source>
</evidence>
<sequence>MSAVDLSLSDEAFRASVVGAGEVAALFDASPWLTKFELFHRKKGTIATPEFNARNPDGTPVNARIHWGVKLEELIVQEACERWGYQPLERPKRVTNGKGLGGHPDRNVWCPERQAEVTLEIKTVDWLERKKWGDEPPSQYLIQPNTYAGLCKTPHFDVIAFVMGGNSDLERFQYDFRPKLYAETERRVEAFWADVHANREPKAQYARDGHVISELFNDPADTVIDLRMDNRMPELLQEFLDAKEAEKEASARVEAAKSEMLEKLGNNTSGLVEGYVCRAPLVAGSPAKIITQAMVGQTLKGRAPHRRFTVKEIAA</sequence>
<gene>
    <name evidence="2" type="ORF">SP5_069_01340</name>
</gene>
<comment type="caution">
    <text evidence="2">The sequence shown here is derived from an EMBL/GenBank/DDBJ whole genome shotgun (WGS) entry which is preliminary data.</text>
</comment>
<proteinExistence type="predicted"/>
<organism evidence="2 3">
    <name type="scientific">Sphingomonas parapaucimobilis NBRC 15100</name>
    <dbReference type="NCBI Taxonomy" id="1219049"/>
    <lineage>
        <taxon>Bacteria</taxon>
        <taxon>Pseudomonadati</taxon>
        <taxon>Pseudomonadota</taxon>
        <taxon>Alphaproteobacteria</taxon>
        <taxon>Sphingomonadales</taxon>
        <taxon>Sphingomonadaceae</taxon>
        <taxon>Sphingomonas</taxon>
    </lineage>
</organism>
<dbReference type="SUPFAM" id="SSF52980">
    <property type="entry name" value="Restriction endonuclease-like"/>
    <property type="match status" value="1"/>
</dbReference>
<evidence type="ECO:0000259" key="1">
    <source>
        <dbReference type="Pfam" id="PF09588"/>
    </source>
</evidence>
<feature type="domain" description="YqaJ viral recombinase" evidence="1">
    <location>
        <begin position="12"/>
        <end position="146"/>
    </location>
</feature>
<dbReference type="Pfam" id="PF09588">
    <property type="entry name" value="YqaJ"/>
    <property type="match status" value="1"/>
</dbReference>
<dbReference type="Gene3D" id="3.90.320.10">
    <property type="match status" value="1"/>
</dbReference>
<dbReference type="EMBL" id="BBPI01000069">
    <property type="protein sequence ID" value="GAM01890.1"/>
    <property type="molecule type" value="Genomic_DNA"/>
</dbReference>
<name>A0A0A1W8X7_9SPHN</name>
<dbReference type="InterPro" id="IPR011604">
    <property type="entry name" value="PDDEXK-like_dom_sf"/>
</dbReference>
<keyword evidence="3" id="KW-1185">Reference proteome</keyword>
<dbReference type="Proteomes" id="UP000032305">
    <property type="component" value="Unassembled WGS sequence"/>
</dbReference>
<dbReference type="InterPro" id="IPR011335">
    <property type="entry name" value="Restrct_endonuc-II-like"/>
</dbReference>
<dbReference type="AlphaFoldDB" id="A0A0A1W8X7"/>
<reference evidence="2 3" key="1">
    <citation type="submission" date="2014-11" db="EMBL/GenBank/DDBJ databases">
        <title>Whole genome shotgun sequence of Sphingomonas parapaucimobilis NBRC 15100.</title>
        <authorList>
            <person name="Katano-Makiyama Y."/>
            <person name="Hosoyama A."/>
            <person name="Hashimoto M."/>
            <person name="Hosoyama Y."/>
            <person name="Noguchi M."/>
            <person name="Numata M."/>
            <person name="Tsuchikane K."/>
            <person name="Hirakata S."/>
            <person name="Uohara A."/>
            <person name="Shimodaira J."/>
            <person name="Ohji S."/>
            <person name="Ichikawa N."/>
            <person name="Kimura A."/>
            <person name="Yamazoe A."/>
            <person name="Fujita N."/>
        </authorList>
    </citation>
    <scope>NUCLEOTIDE SEQUENCE [LARGE SCALE GENOMIC DNA]</scope>
    <source>
        <strain evidence="2 3">NBRC 15100</strain>
    </source>
</reference>
<protein>
    <recommendedName>
        <fullName evidence="1">YqaJ viral recombinase domain-containing protein</fullName>
    </recommendedName>
</protein>